<comment type="similarity">
    <text evidence="1">Belongs to the peptidase C26 family.</text>
</comment>
<dbReference type="RefSeq" id="WP_129563775.1">
    <property type="nucleotide sequence ID" value="NZ_CADIKL010000028.1"/>
</dbReference>
<protein>
    <recommendedName>
        <fullName evidence="5">gamma-glutamyl-gamma-aminobutyrate hydrolase</fullName>
        <ecNumber evidence="5">3.5.1.94</ecNumber>
    </recommendedName>
</protein>
<keyword evidence="6" id="KW-0378">Hydrolase</keyword>
<dbReference type="FunFam" id="3.40.50.880:FF:000030">
    <property type="entry name" value="Gamma-glutamyl-gamma-aminobutyrate hydrolase PuuD"/>
    <property type="match status" value="1"/>
</dbReference>
<dbReference type="GO" id="GO:0033969">
    <property type="term" value="F:gamma-glutamyl-gamma-aminobutyrate hydrolase activity"/>
    <property type="evidence" value="ECO:0007669"/>
    <property type="project" value="UniProtKB-EC"/>
</dbReference>
<comment type="catalytic activity">
    <reaction evidence="2">
        <text>4-(gamma-L-glutamylamino)butanoate + H2O = 4-aminobutanoate + L-glutamate</text>
        <dbReference type="Rhea" id="RHEA:19737"/>
        <dbReference type="ChEBI" id="CHEBI:15377"/>
        <dbReference type="ChEBI" id="CHEBI:29985"/>
        <dbReference type="ChEBI" id="CHEBI:58800"/>
        <dbReference type="ChEBI" id="CHEBI:59888"/>
        <dbReference type="EC" id="3.5.1.94"/>
    </reaction>
</comment>
<dbReference type="Pfam" id="PF07722">
    <property type="entry name" value="Peptidase_C26"/>
    <property type="match status" value="1"/>
</dbReference>
<name>A0A6J5GDL8_9BURK</name>
<keyword evidence="7" id="KW-1185">Reference proteome</keyword>
<evidence type="ECO:0000256" key="5">
    <source>
        <dbReference type="ARBA" id="ARBA00066788"/>
    </source>
</evidence>
<dbReference type="InterPro" id="IPR011697">
    <property type="entry name" value="Peptidase_C26"/>
</dbReference>
<comment type="function">
    <text evidence="3">Involved in the breakdown of putrescine via hydrolysis of the gamma-glutamyl linkage of gamma-glutamyl-gamma-aminobutyrate.</text>
</comment>
<evidence type="ECO:0000256" key="1">
    <source>
        <dbReference type="ARBA" id="ARBA00011083"/>
    </source>
</evidence>
<comment type="pathway">
    <text evidence="4">Amine and polyamine degradation; putrescine degradation; 4-aminobutanoate from putrescine: step 4/4.</text>
</comment>
<dbReference type="AlphaFoldDB" id="A0A6J5GDL8"/>
<dbReference type="GO" id="GO:0006598">
    <property type="term" value="P:polyamine catabolic process"/>
    <property type="evidence" value="ECO:0007669"/>
    <property type="project" value="TreeGrafter"/>
</dbReference>
<reference evidence="6 7" key="1">
    <citation type="submission" date="2020-04" db="EMBL/GenBank/DDBJ databases">
        <authorList>
            <person name="De Canck E."/>
        </authorList>
    </citation>
    <scope>NUCLEOTIDE SEQUENCE [LARGE SCALE GENOMIC DNA]</scope>
    <source>
        <strain evidence="6 7">LMG 28688</strain>
    </source>
</reference>
<evidence type="ECO:0000256" key="3">
    <source>
        <dbReference type="ARBA" id="ARBA00055068"/>
    </source>
</evidence>
<evidence type="ECO:0000313" key="7">
    <source>
        <dbReference type="Proteomes" id="UP000494119"/>
    </source>
</evidence>
<dbReference type="EMBL" id="CADIKL010000028">
    <property type="protein sequence ID" value="CAB3798769.1"/>
    <property type="molecule type" value="Genomic_DNA"/>
</dbReference>
<dbReference type="PANTHER" id="PTHR43235:SF1">
    <property type="entry name" value="GLUTAMINE AMIDOTRANSFERASE PB2B2.05-RELATED"/>
    <property type="match status" value="1"/>
</dbReference>
<proteinExistence type="inferred from homology"/>
<dbReference type="PANTHER" id="PTHR43235">
    <property type="entry name" value="GLUTAMINE AMIDOTRANSFERASE PB2B2.05-RELATED"/>
    <property type="match status" value="1"/>
</dbReference>
<organism evidence="6 7">
    <name type="scientific">Paraburkholderia caffeinitolerans</name>
    <dbReference type="NCBI Taxonomy" id="1723730"/>
    <lineage>
        <taxon>Bacteria</taxon>
        <taxon>Pseudomonadati</taxon>
        <taxon>Pseudomonadota</taxon>
        <taxon>Betaproteobacteria</taxon>
        <taxon>Burkholderiales</taxon>
        <taxon>Burkholderiaceae</taxon>
        <taxon>Paraburkholderia</taxon>
    </lineage>
</organism>
<accession>A0A6J5GDL8</accession>
<dbReference type="GO" id="GO:0005829">
    <property type="term" value="C:cytosol"/>
    <property type="evidence" value="ECO:0007669"/>
    <property type="project" value="TreeGrafter"/>
</dbReference>
<dbReference type="InterPro" id="IPR044668">
    <property type="entry name" value="PuuD-like"/>
</dbReference>
<dbReference type="SUPFAM" id="SSF52317">
    <property type="entry name" value="Class I glutamine amidotransferase-like"/>
    <property type="match status" value="1"/>
</dbReference>
<sequence>MQSNIIIGITADRARIGLHWSHAAGEKYIDPIVDGAQALAVILPALGERQSTEAILASVDGLLFTGSYSNVEPHHYGGAASAPGTLHDPQRDATTLPLMQAAVERGVPVLAICRGFQEMNVAFGGTLHQAVHAVPGLLDHRESKADPIETQYGPAHRVRIETGGVLHACSGMTEALVNSLHGQGIARLGGELSVEAVASDGLIEAFSVKSASAFALGVQWHPEWQHADNALSTAIFRAFGAACRERRRAKDTALMRGACDAGAQLASA</sequence>
<evidence type="ECO:0000256" key="4">
    <source>
        <dbReference type="ARBA" id="ARBA00060634"/>
    </source>
</evidence>
<dbReference type="Proteomes" id="UP000494119">
    <property type="component" value="Unassembled WGS sequence"/>
</dbReference>
<dbReference type="EC" id="3.5.1.94" evidence="5"/>
<dbReference type="PROSITE" id="PS51273">
    <property type="entry name" value="GATASE_TYPE_1"/>
    <property type="match status" value="1"/>
</dbReference>
<evidence type="ECO:0000313" key="6">
    <source>
        <dbReference type="EMBL" id="CAB3798769.1"/>
    </source>
</evidence>
<dbReference type="Gene3D" id="3.40.50.880">
    <property type="match status" value="1"/>
</dbReference>
<dbReference type="InterPro" id="IPR029062">
    <property type="entry name" value="Class_I_gatase-like"/>
</dbReference>
<gene>
    <name evidence="6" type="primary">puuD_2</name>
    <name evidence="6" type="ORF">LMG28688_04811</name>
</gene>
<dbReference type="CDD" id="cd01745">
    <property type="entry name" value="GATase1_2"/>
    <property type="match status" value="1"/>
</dbReference>
<evidence type="ECO:0000256" key="2">
    <source>
        <dbReference type="ARBA" id="ARBA00052718"/>
    </source>
</evidence>